<keyword evidence="3" id="KW-1185">Reference proteome</keyword>
<dbReference type="EMBL" id="QCYY01001073">
    <property type="protein sequence ID" value="ROT80756.1"/>
    <property type="molecule type" value="Genomic_DNA"/>
</dbReference>
<proteinExistence type="predicted"/>
<feature type="region of interest" description="Disordered" evidence="1">
    <location>
        <begin position="382"/>
        <end position="402"/>
    </location>
</feature>
<organism evidence="2 3">
    <name type="scientific">Penaeus vannamei</name>
    <name type="common">Whiteleg shrimp</name>
    <name type="synonym">Litopenaeus vannamei</name>
    <dbReference type="NCBI Taxonomy" id="6689"/>
    <lineage>
        <taxon>Eukaryota</taxon>
        <taxon>Metazoa</taxon>
        <taxon>Ecdysozoa</taxon>
        <taxon>Arthropoda</taxon>
        <taxon>Crustacea</taxon>
        <taxon>Multicrustacea</taxon>
        <taxon>Malacostraca</taxon>
        <taxon>Eumalacostraca</taxon>
        <taxon>Eucarida</taxon>
        <taxon>Decapoda</taxon>
        <taxon>Dendrobranchiata</taxon>
        <taxon>Penaeoidea</taxon>
        <taxon>Penaeidae</taxon>
        <taxon>Penaeus</taxon>
    </lineage>
</organism>
<evidence type="ECO:0000256" key="1">
    <source>
        <dbReference type="SAM" id="MobiDB-lite"/>
    </source>
</evidence>
<sequence>MPLVAPRCRRVPINGAYISGLWSRRRYVHGPRLPRYGAELNPRWRVKPPVGGVKPPLWRRVLGALSLPPRLYLYVSPPPLVASVPVSVAGCTVCTWALVSRASPVPIASASVPLVPGLYHHRLYRLYIRYRRPYHSNLYHRRLYRLYLCHLYITITCNHLSLYHHHHRLYILYRRCTTRISTIRLYRLYCTYRRLYTRISTITTCTACTFVIAAVTLESLTIAACTACTVTSPPVPLAAAACRSDVSRAVLTPGERSFLVVSPSGRRLLVALPPPLLPPSPPSSPSPLPPLSPPLPSPPSLPSPSPPLCLPPPLSPLPSPPLCLPPPLSPLPLSPFASLPPLSPPLSPSLPPSPPLSPPLSPSLPPSLPLFPSPLPLFASLPPLSPPLSPPSPSLPSPSFASLPPSLPSPLPLFASLPPLSPSPLPLFQAFITSHSR</sequence>
<dbReference type="PRINTS" id="PR01217">
    <property type="entry name" value="PRICHEXTENSN"/>
</dbReference>
<feature type="region of interest" description="Disordered" evidence="1">
    <location>
        <begin position="279"/>
        <end position="307"/>
    </location>
</feature>
<dbReference type="AlphaFoldDB" id="A0A3R7PB94"/>
<comment type="caution">
    <text evidence="2">The sequence shown here is derived from an EMBL/GenBank/DDBJ whole genome shotgun (WGS) entry which is preliminary data.</text>
</comment>
<reference evidence="2 3" key="2">
    <citation type="submission" date="2019-01" db="EMBL/GenBank/DDBJ databases">
        <title>The decoding of complex shrimp genome reveals the adaptation for benthos swimmer, frequently molting mechanism and breeding impact on genome.</title>
        <authorList>
            <person name="Sun Y."/>
            <person name="Gao Y."/>
            <person name="Yu Y."/>
        </authorList>
    </citation>
    <scope>NUCLEOTIDE SEQUENCE [LARGE SCALE GENOMIC DNA]</scope>
    <source>
        <tissue evidence="2">Muscle</tissue>
    </source>
</reference>
<evidence type="ECO:0000313" key="3">
    <source>
        <dbReference type="Proteomes" id="UP000283509"/>
    </source>
</evidence>
<evidence type="ECO:0000313" key="2">
    <source>
        <dbReference type="EMBL" id="ROT80756.1"/>
    </source>
</evidence>
<protein>
    <submittedName>
        <fullName evidence="2">Uncharacterized protein</fullName>
    </submittedName>
</protein>
<reference evidence="2 3" key="1">
    <citation type="submission" date="2018-04" db="EMBL/GenBank/DDBJ databases">
        <authorList>
            <person name="Zhang X."/>
            <person name="Yuan J."/>
            <person name="Li F."/>
            <person name="Xiang J."/>
        </authorList>
    </citation>
    <scope>NUCLEOTIDE SEQUENCE [LARGE SCALE GENOMIC DNA]</scope>
    <source>
        <tissue evidence="2">Muscle</tissue>
    </source>
</reference>
<name>A0A3R7PB94_PENVA</name>
<feature type="compositionally biased region" description="Pro residues" evidence="1">
    <location>
        <begin position="383"/>
        <end position="396"/>
    </location>
</feature>
<feature type="region of interest" description="Disordered" evidence="1">
    <location>
        <begin position="344"/>
        <end position="363"/>
    </location>
</feature>
<dbReference type="Proteomes" id="UP000283509">
    <property type="component" value="Unassembled WGS sequence"/>
</dbReference>
<gene>
    <name evidence="2" type="ORF">C7M84_000495</name>
</gene>
<accession>A0A3R7PB94</accession>